<evidence type="ECO:0000256" key="3">
    <source>
        <dbReference type="ARBA" id="ARBA00022763"/>
    </source>
</evidence>
<evidence type="ECO:0000256" key="1">
    <source>
        <dbReference type="ARBA" id="ARBA00022485"/>
    </source>
</evidence>
<dbReference type="PANTHER" id="PTHR33693">
    <property type="entry name" value="TYPE-5 URACIL-DNA GLYCOSYLASE"/>
    <property type="match status" value="1"/>
</dbReference>
<dbReference type="GO" id="GO:0051539">
    <property type="term" value="F:4 iron, 4 sulfur cluster binding"/>
    <property type="evidence" value="ECO:0007669"/>
    <property type="project" value="UniProtKB-KW"/>
</dbReference>
<dbReference type="InterPro" id="IPR051536">
    <property type="entry name" value="UDG_Type-4/5"/>
</dbReference>
<dbReference type="PANTHER" id="PTHR33693:SF1">
    <property type="entry name" value="TYPE-4 URACIL-DNA GLYCOSYLASE"/>
    <property type="match status" value="1"/>
</dbReference>
<sequence>MLPEKLVQLAKERMAPYPCEGFLPGRGPKHPVLFFVGEAPGETEIHSLVPFSGRAGKELDLFLERAAVDRSEVFISSSVRSRPYQYKTKHIRGETVTKKYNRTPTKAEILAHAPVLDYEIAQAEPEILVTLGRIGWERITGSKEKITEVAGKLIEQPVQQLKSLEDDSFILSEKIYRIFPTYHPASVFYNPGLRPVIEEHAYKIRELLNR</sequence>
<dbReference type="SMART" id="SM00986">
    <property type="entry name" value="UDG"/>
    <property type="match status" value="1"/>
</dbReference>
<evidence type="ECO:0000256" key="4">
    <source>
        <dbReference type="ARBA" id="ARBA00022801"/>
    </source>
</evidence>
<organism evidence="9 10">
    <name type="scientific">Terribacillus saccharophilus</name>
    <dbReference type="NCBI Taxonomy" id="361277"/>
    <lineage>
        <taxon>Bacteria</taxon>
        <taxon>Bacillati</taxon>
        <taxon>Bacillota</taxon>
        <taxon>Bacilli</taxon>
        <taxon>Bacillales</taxon>
        <taxon>Bacillaceae</taxon>
        <taxon>Terribacillus</taxon>
    </lineage>
</organism>
<dbReference type="GO" id="GO:0006281">
    <property type="term" value="P:DNA repair"/>
    <property type="evidence" value="ECO:0007669"/>
    <property type="project" value="UniProtKB-KW"/>
</dbReference>
<dbReference type="EMBL" id="CP008876">
    <property type="protein sequence ID" value="AIF65814.1"/>
    <property type="molecule type" value="Genomic_DNA"/>
</dbReference>
<dbReference type="InterPro" id="IPR036895">
    <property type="entry name" value="Uracil-DNA_glycosylase-like_sf"/>
</dbReference>
<dbReference type="SMART" id="SM00987">
    <property type="entry name" value="UreE_C"/>
    <property type="match status" value="1"/>
</dbReference>
<dbReference type="HOGENOM" id="CLU_044815_1_2_9"/>
<dbReference type="Proteomes" id="UP000027980">
    <property type="component" value="Chromosome"/>
</dbReference>
<keyword evidence="5" id="KW-0408">Iron</keyword>
<dbReference type="CDD" id="cd10030">
    <property type="entry name" value="UDG-F4_TTUDGA_SPO1dp_like"/>
    <property type="match status" value="1"/>
</dbReference>
<evidence type="ECO:0000256" key="2">
    <source>
        <dbReference type="ARBA" id="ARBA00022723"/>
    </source>
</evidence>
<dbReference type="GO" id="GO:0046872">
    <property type="term" value="F:metal ion binding"/>
    <property type="evidence" value="ECO:0007669"/>
    <property type="project" value="UniProtKB-KW"/>
</dbReference>
<dbReference type="AlphaFoldDB" id="A0A075LHA6"/>
<dbReference type="Pfam" id="PF03167">
    <property type="entry name" value="UDG"/>
    <property type="match status" value="1"/>
</dbReference>
<dbReference type="KEGG" id="tap:GZ22_03575"/>
<dbReference type="InterPro" id="IPR005122">
    <property type="entry name" value="Uracil-DNA_glycosylase-like"/>
</dbReference>
<dbReference type="Gene3D" id="3.40.470.10">
    <property type="entry name" value="Uracil-DNA glycosylase-like domain"/>
    <property type="match status" value="1"/>
</dbReference>
<protein>
    <submittedName>
        <fullName evidence="9">Uracil-DNA glycosylase</fullName>
    </submittedName>
</protein>
<evidence type="ECO:0000256" key="7">
    <source>
        <dbReference type="ARBA" id="ARBA00023204"/>
    </source>
</evidence>
<accession>A0A075LHA6</accession>
<dbReference type="GeneID" id="34221943"/>
<name>A0A075LHA6_9BACI</name>
<keyword evidence="6" id="KW-0411">Iron-sulfur</keyword>
<keyword evidence="2" id="KW-0479">Metal-binding</keyword>
<proteinExistence type="predicted"/>
<evidence type="ECO:0000256" key="6">
    <source>
        <dbReference type="ARBA" id="ARBA00023014"/>
    </source>
</evidence>
<dbReference type="SUPFAM" id="SSF52141">
    <property type="entry name" value="Uracil-DNA glycosylase-like"/>
    <property type="match status" value="1"/>
</dbReference>
<dbReference type="OrthoDB" id="5290748at2"/>
<feature type="domain" description="Uracil-DNA glycosylase-like" evidence="8">
    <location>
        <begin position="24"/>
        <end position="202"/>
    </location>
</feature>
<reference evidence="9 10" key="1">
    <citation type="submission" date="2014-07" db="EMBL/GenBank/DDBJ databases">
        <title>Complete genome sequence of a moderately halophilic bacterium Terribacillus aidingensis MP602, isolated from Cryptomeria fortunei in Tianmu mountain in China.</title>
        <authorList>
            <person name="Wang Y."/>
            <person name="Lu P."/>
            <person name="Zhang L."/>
        </authorList>
    </citation>
    <scope>NUCLEOTIDE SEQUENCE [LARGE SCALE GENOMIC DNA]</scope>
    <source>
        <strain evidence="9 10">MP602</strain>
    </source>
</reference>
<evidence type="ECO:0000313" key="9">
    <source>
        <dbReference type="EMBL" id="AIF65814.1"/>
    </source>
</evidence>
<keyword evidence="7" id="KW-0234">DNA repair</keyword>
<keyword evidence="3" id="KW-0227">DNA damage</keyword>
<evidence type="ECO:0000256" key="5">
    <source>
        <dbReference type="ARBA" id="ARBA00023004"/>
    </source>
</evidence>
<evidence type="ECO:0000313" key="10">
    <source>
        <dbReference type="Proteomes" id="UP000027980"/>
    </source>
</evidence>
<keyword evidence="1" id="KW-0004">4Fe-4S</keyword>
<evidence type="ECO:0000259" key="8">
    <source>
        <dbReference type="SMART" id="SM00986"/>
    </source>
</evidence>
<dbReference type="GO" id="GO:0097506">
    <property type="term" value="F:deaminated base DNA N-glycosylase activity"/>
    <property type="evidence" value="ECO:0007669"/>
    <property type="project" value="UniProtKB-ARBA"/>
</dbReference>
<gene>
    <name evidence="9" type="ORF">GZ22_03575</name>
</gene>
<keyword evidence="4" id="KW-0378">Hydrolase</keyword>
<dbReference type="RefSeq" id="WP_038558673.1">
    <property type="nucleotide sequence ID" value="NZ_CP008876.1"/>
</dbReference>